<evidence type="ECO:0000256" key="3">
    <source>
        <dbReference type="SAM" id="MobiDB-lite"/>
    </source>
</evidence>
<evidence type="ECO:0000313" key="6">
    <source>
        <dbReference type="Proteomes" id="UP000001861"/>
    </source>
</evidence>
<keyword evidence="1" id="KW-0479">Metal-binding</keyword>
<feature type="compositionally biased region" description="Polar residues" evidence="3">
    <location>
        <begin position="391"/>
        <end position="402"/>
    </location>
</feature>
<dbReference type="GO" id="GO:0046872">
    <property type="term" value="F:metal ion binding"/>
    <property type="evidence" value="ECO:0007669"/>
    <property type="project" value="UniProtKB-KW"/>
</dbReference>
<dbReference type="Proteomes" id="UP000001861">
    <property type="component" value="Unassembled WGS sequence"/>
</dbReference>
<keyword evidence="6" id="KW-1185">Reference proteome</keyword>
<dbReference type="AlphaFoldDB" id="D6RMR9"/>
<proteinExistence type="predicted"/>
<comment type="caution">
    <text evidence="5">The sequence shown here is derived from an EMBL/GenBank/DDBJ whole genome shotgun (WGS) entry which is preliminary data.</text>
</comment>
<feature type="region of interest" description="Disordered" evidence="3">
    <location>
        <begin position="159"/>
        <end position="625"/>
    </location>
</feature>
<feature type="compositionally biased region" description="Pro residues" evidence="3">
    <location>
        <begin position="524"/>
        <end position="534"/>
    </location>
</feature>
<feature type="compositionally biased region" description="Low complexity" evidence="3">
    <location>
        <begin position="291"/>
        <end position="300"/>
    </location>
</feature>
<feature type="compositionally biased region" description="Low complexity" evidence="3">
    <location>
        <begin position="415"/>
        <end position="428"/>
    </location>
</feature>
<feature type="compositionally biased region" description="Pro residues" evidence="3">
    <location>
        <begin position="549"/>
        <end position="560"/>
    </location>
</feature>
<dbReference type="RefSeq" id="XP_002911234.1">
    <property type="nucleotide sequence ID" value="XM_002911188.1"/>
</dbReference>
<reference evidence="5 6" key="1">
    <citation type="journal article" date="2010" name="Proc. Natl. Acad. Sci. U.S.A.">
        <title>Insights into evolution of multicellular fungi from the assembled chromosomes of the mushroom Coprinopsis cinerea (Coprinus cinereus).</title>
        <authorList>
            <person name="Stajich J.E."/>
            <person name="Wilke S.K."/>
            <person name="Ahren D."/>
            <person name="Au C.H."/>
            <person name="Birren B.W."/>
            <person name="Borodovsky M."/>
            <person name="Burns C."/>
            <person name="Canback B."/>
            <person name="Casselton L.A."/>
            <person name="Cheng C.K."/>
            <person name="Deng J."/>
            <person name="Dietrich F.S."/>
            <person name="Fargo D.C."/>
            <person name="Farman M.L."/>
            <person name="Gathman A.C."/>
            <person name="Goldberg J."/>
            <person name="Guigo R."/>
            <person name="Hoegger P.J."/>
            <person name="Hooker J.B."/>
            <person name="Huggins A."/>
            <person name="James T.Y."/>
            <person name="Kamada T."/>
            <person name="Kilaru S."/>
            <person name="Kodira C."/>
            <person name="Kues U."/>
            <person name="Kupfer D."/>
            <person name="Kwan H.S."/>
            <person name="Lomsadze A."/>
            <person name="Li W."/>
            <person name="Lilly W.W."/>
            <person name="Ma L.J."/>
            <person name="Mackey A.J."/>
            <person name="Manning G."/>
            <person name="Martin F."/>
            <person name="Muraguchi H."/>
            <person name="Natvig D.O."/>
            <person name="Palmerini H."/>
            <person name="Ramesh M.A."/>
            <person name="Rehmeyer C.J."/>
            <person name="Roe B.A."/>
            <person name="Shenoy N."/>
            <person name="Stanke M."/>
            <person name="Ter-Hovhannisyan V."/>
            <person name="Tunlid A."/>
            <person name="Velagapudi R."/>
            <person name="Vision T.J."/>
            <person name="Zeng Q."/>
            <person name="Zolan M.E."/>
            <person name="Pukkila P.J."/>
        </authorList>
    </citation>
    <scope>NUCLEOTIDE SEQUENCE [LARGE SCALE GENOMIC DNA]</scope>
    <source>
        <strain evidence="6">Okayama-7 / 130 / ATCC MYA-4618 / FGSC 9003</strain>
    </source>
</reference>
<dbReference type="CDD" id="cd08681">
    <property type="entry name" value="C2_fungal_Inn1p-like"/>
    <property type="match status" value="1"/>
</dbReference>
<feature type="region of interest" description="Disordered" evidence="3">
    <location>
        <begin position="76"/>
        <end position="96"/>
    </location>
</feature>
<dbReference type="PANTHER" id="PTHR46502:SF2">
    <property type="entry name" value="16 KDA PHLOEM PROTEIN 2"/>
    <property type="match status" value="1"/>
</dbReference>
<feature type="compositionally biased region" description="Pro residues" evidence="3">
    <location>
        <begin position="301"/>
        <end position="315"/>
    </location>
</feature>
<evidence type="ECO:0000259" key="4">
    <source>
        <dbReference type="PROSITE" id="PS50004"/>
    </source>
</evidence>
<dbReference type="EMBL" id="AACS02000005">
    <property type="protein sequence ID" value="EFI27740.1"/>
    <property type="molecule type" value="Genomic_DNA"/>
</dbReference>
<gene>
    <name evidence="5" type="ORF">CC1G_14663</name>
</gene>
<feature type="domain" description="C2" evidence="4">
    <location>
        <begin position="1"/>
        <end position="139"/>
    </location>
</feature>
<evidence type="ECO:0000256" key="2">
    <source>
        <dbReference type="ARBA" id="ARBA00022837"/>
    </source>
</evidence>
<dbReference type="SUPFAM" id="SSF49562">
    <property type="entry name" value="C2 domain (Calcium/lipid-binding domain, CaLB)"/>
    <property type="match status" value="1"/>
</dbReference>
<dbReference type="Gene3D" id="2.60.40.150">
    <property type="entry name" value="C2 domain"/>
    <property type="match status" value="1"/>
</dbReference>
<dbReference type="GeneID" id="9379489"/>
<feature type="compositionally biased region" description="Pro residues" evidence="3">
    <location>
        <begin position="465"/>
        <end position="498"/>
    </location>
</feature>
<feature type="compositionally biased region" description="Polar residues" evidence="3">
    <location>
        <begin position="255"/>
        <end position="265"/>
    </location>
</feature>
<dbReference type="InParanoid" id="D6RMR9"/>
<dbReference type="InterPro" id="IPR035892">
    <property type="entry name" value="C2_domain_sf"/>
</dbReference>
<evidence type="ECO:0000256" key="1">
    <source>
        <dbReference type="ARBA" id="ARBA00022723"/>
    </source>
</evidence>
<dbReference type="OMA" id="RIEMTYY"/>
<dbReference type="STRING" id="240176.D6RMR9"/>
<dbReference type="OrthoDB" id="270970at2759"/>
<name>D6RMR9_COPC7</name>
<accession>D6RMR9</accession>
<dbReference type="VEuPathDB" id="FungiDB:CC1G_14663"/>
<dbReference type="Pfam" id="PF00168">
    <property type="entry name" value="C2"/>
    <property type="match status" value="2"/>
</dbReference>
<dbReference type="SMART" id="SM00239">
    <property type="entry name" value="C2"/>
    <property type="match status" value="1"/>
</dbReference>
<dbReference type="HOGENOM" id="CLU_421490_0_0_1"/>
<feature type="compositionally biased region" description="Pro residues" evidence="3">
    <location>
        <begin position="575"/>
        <end position="587"/>
    </location>
</feature>
<evidence type="ECO:0000313" key="5">
    <source>
        <dbReference type="EMBL" id="EFI27740.1"/>
    </source>
</evidence>
<feature type="compositionally biased region" description="Pro residues" evidence="3">
    <location>
        <begin position="347"/>
        <end position="365"/>
    </location>
</feature>
<dbReference type="PROSITE" id="PS50004">
    <property type="entry name" value="C2"/>
    <property type="match status" value="1"/>
</dbReference>
<dbReference type="InterPro" id="IPR037791">
    <property type="entry name" value="C2_fungal_Inn1"/>
</dbReference>
<feature type="compositionally biased region" description="Polar residues" evidence="3">
    <location>
        <begin position="429"/>
        <end position="438"/>
    </location>
</feature>
<dbReference type="PANTHER" id="PTHR46502">
    <property type="entry name" value="C2 DOMAIN-CONTAINING"/>
    <property type="match status" value="1"/>
</dbReference>
<dbReference type="eggNOG" id="ENOG502S27K">
    <property type="taxonomic scope" value="Eukaryota"/>
</dbReference>
<keyword evidence="2" id="KW-0106">Calcium</keyword>
<feature type="compositionally biased region" description="Polar residues" evidence="3">
    <location>
        <begin position="588"/>
        <end position="605"/>
    </location>
</feature>
<sequence>MSSTPREIGTLIVVVLKANHLPNKRHIGKQDPYCVVTVNGEKRRTKAIKRGGQHPEWDEEIRFTLFENTDDVLARTARSRDDTPPPLPPKDTPLPERIKGGKFMKLACYADDAREPDLIGETDVDLTEVLTKGETDEWFNLSNKDKFAGKVYLELTFWSNEPPPEKKAPPKPPKANKQYGGPGSFVPSGERPPGQHLARHASASAGYPANGPPDLYVAPYEQRNPVDKLAQDFGEFGINGGHRRRESYPPPVPSGFSQYSQTSYNHYPPTEPTYTYDRAASPNTQPSSFHPPANAYAYQPPYDPNAPAQYPPPARGPRHSVPASSSGFVPLPQPSGFVPLQPQTGDPYPPPVSHTPAPLQYPPAPSQFATPYPQTASPVSYNAAPNPPPGSYQQPVPATQPYTAYATYPFPTSGQPSQQYQTSEYTQTVPSPAQSQVYQPYPGPPPHESPASLPQPPATVGGSRPLPPQPQIVYAQPPPPPPPPTQHVNNPPPPPSHISPPQNGGYSPPHQGSVSPARVGTHPLPLPPPPPPPLYSNDGSNFVPSVSPSGPPLPPPPPPASVVHEVRQRRLSSLPQPPVMYQPPYPPTNGTQDSYSYSQPPQTYANPPGPPPKPPASEWTGYGGQ</sequence>
<organism evidence="5 6">
    <name type="scientific">Coprinopsis cinerea (strain Okayama-7 / 130 / ATCC MYA-4618 / FGSC 9003)</name>
    <name type="common">Inky cap fungus</name>
    <name type="synonym">Hormographiella aspergillata</name>
    <dbReference type="NCBI Taxonomy" id="240176"/>
    <lineage>
        <taxon>Eukaryota</taxon>
        <taxon>Fungi</taxon>
        <taxon>Dikarya</taxon>
        <taxon>Basidiomycota</taxon>
        <taxon>Agaricomycotina</taxon>
        <taxon>Agaricomycetes</taxon>
        <taxon>Agaricomycetidae</taxon>
        <taxon>Agaricales</taxon>
        <taxon>Agaricineae</taxon>
        <taxon>Psathyrellaceae</taxon>
        <taxon>Coprinopsis</taxon>
    </lineage>
</organism>
<protein>
    <submittedName>
        <fullName evidence="5">Calcineurin temperature suppressor Cts1</fullName>
    </submittedName>
</protein>
<feature type="compositionally biased region" description="Polar residues" evidence="3">
    <location>
        <begin position="367"/>
        <end position="380"/>
    </location>
</feature>
<dbReference type="KEGG" id="cci:CC1G_14663"/>
<dbReference type="InterPro" id="IPR000008">
    <property type="entry name" value="C2_dom"/>
</dbReference>
<feature type="compositionally biased region" description="Pro residues" evidence="3">
    <location>
        <begin position="441"/>
        <end position="457"/>
    </location>
</feature>